<evidence type="ECO:0000313" key="5">
    <source>
        <dbReference type="Proteomes" id="UP001304671"/>
    </source>
</evidence>
<dbReference type="EMBL" id="JAYFUL010000021">
    <property type="protein sequence ID" value="MEA5258800.1"/>
    <property type="molecule type" value="Genomic_DNA"/>
</dbReference>
<dbReference type="PANTHER" id="PTHR43201:SF5">
    <property type="entry name" value="MEDIUM-CHAIN ACYL-COA LIGASE ACSF2, MITOCHONDRIAL"/>
    <property type="match status" value="1"/>
</dbReference>
<name>A0ABU5QPH3_9BACT</name>
<proteinExistence type="inferred from homology"/>
<evidence type="ECO:0000256" key="1">
    <source>
        <dbReference type="ARBA" id="ARBA00006432"/>
    </source>
</evidence>
<dbReference type="InterPro" id="IPR042099">
    <property type="entry name" value="ANL_N_sf"/>
</dbReference>
<dbReference type="InterPro" id="IPR000873">
    <property type="entry name" value="AMP-dep_synth/lig_dom"/>
</dbReference>
<dbReference type="Proteomes" id="UP001304671">
    <property type="component" value="Unassembled WGS sequence"/>
</dbReference>
<dbReference type="Gene3D" id="3.30.300.30">
    <property type="match status" value="1"/>
</dbReference>
<dbReference type="PANTHER" id="PTHR43201">
    <property type="entry name" value="ACYL-COA SYNTHETASE"/>
    <property type="match status" value="1"/>
</dbReference>
<reference evidence="4 5" key="1">
    <citation type="submission" date="2023-12" db="EMBL/GenBank/DDBJ databases">
        <title>Novel species of the genus Arcicella isolated from rivers.</title>
        <authorList>
            <person name="Lu H."/>
        </authorList>
    </citation>
    <scope>NUCLEOTIDE SEQUENCE [LARGE SCALE GENOMIC DNA]</scope>
    <source>
        <strain evidence="4 5">LMG 21963</strain>
    </source>
</reference>
<keyword evidence="5" id="KW-1185">Reference proteome</keyword>
<keyword evidence="2" id="KW-0436">Ligase</keyword>
<evidence type="ECO:0000259" key="3">
    <source>
        <dbReference type="Pfam" id="PF00501"/>
    </source>
</evidence>
<dbReference type="InterPro" id="IPR020845">
    <property type="entry name" value="AMP-binding_CS"/>
</dbReference>
<dbReference type="InterPro" id="IPR045851">
    <property type="entry name" value="AMP-bd_C_sf"/>
</dbReference>
<gene>
    <name evidence="4" type="ORF">VB264_13470</name>
</gene>
<feature type="domain" description="AMP-dependent synthetase/ligase" evidence="3">
    <location>
        <begin position="48"/>
        <end position="202"/>
    </location>
</feature>
<dbReference type="PROSITE" id="PS00455">
    <property type="entry name" value="AMP_BINDING"/>
    <property type="match status" value="1"/>
</dbReference>
<protein>
    <submittedName>
        <fullName evidence="4">AMP-binding protein</fullName>
    </submittedName>
</protein>
<dbReference type="RefSeq" id="WP_323250149.1">
    <property type="nucleotide sequence ID" value="NZ_JAYFUL010000021.1"/>
</dbReference>
<organism evidence="4 5">
    <name type="scientific">Arcicella aquatica</name>
    <dbReference type="NCBI Taxonomy" id="217141"/>
    <lineage>
        <taxon>Bacteria</taxon>
        <taxon>Pseudomonadati</taxon>
        <taxon>Bacteroidota</taxon>
        <taxon>Cytophagia</taxon>
        <taxon>Cytophagales</taxon>
        <taxon>Flectobacillaceae</taxon>
        <taxon>Arcicella</taxon>
    </lineage>
</organism>
<dbReference type="SUPFAM" id="SSF56801">
    <property type="entry name" value="Acetyl-CoA synthetase-like"/>
    <property type="match status" value="1"/>
</dbReference>
<accession>A0ABU5QPH3</accession>
<sequence>MLSLAFLGVFLFFYPMIIDNYNHLPNPASEYDKKVIAFCKKWLSQEQTFILKTSGSTGEPKPITLTRTQMEASAVLTGKTFCLTKGDVALVCLNVDYIAGTMMLVRGMVLGLKLIIVPPSNNPLGAISNEAIDFAAFVPLQLQSILESQHQAQIDTLNKMKAIIVGGAATNNQLAEQIQQLSVPVYSTYGMTETVSHIAIKKLNGSNSNAHFCVLEGVKIGIDERSCLNIVAAATNFELIQTNDLVEILPDNQFKLTGRYDNIINSGGVKIQLEKVENIFEPYLKPLNINRFFAFGIPDDRLGQKLILVVETDKLSDDIKRTLLEKVKNDLDIYQVPKNIFTIFSFSETPTGKIDKKATIKRLNL</sequence>
<dbReference type="Gene3D" id="3.40.50.12780">
    <property type="entry name" value="N-terminal domain of ligase-like"/>
    <property type="match status" value="1"/>
</dbReference>
<comment type="similarity">
    <text evidence="1">Belongs to the ATP-dependent AMP-binding enzyme family.</text>
</comment>
<evidence type="ECO:0000256" key="2">
    <source>
        <dbReference type="ARBA" id="ARBA00022598"/>
    </source>
</evidence>
<dbReference type="Pfam" id="PF00501">
    <property type="entry name" value="AMP-binding"/>
    <property type="match status" value="1"/>
</dbReference>
<evidence type="ECO:0000313" key="4">
    <source>
        <dbReference type="EMBL" id="MEA5258800.1"/>
    </source>
</evidence>
<comment type="caution">
    <text evidence="4">The sequence shown here is derived from an EMBL/GenBank/DDBJ whole genome shotgun (WGS) entry which is preliminary data.</text>
</comment>